<evidence type="ECO:0000313" key="2">
    <source>
        <dbReference type="EMBL" id="QHJ73819.1"/>
    </source>
</evidence>
<sequence length="78" mass="8215">MAATKKATSAAKKTAAAPVAEKEQPKAAAKKAAAAIEVRALTLYFDVALNRIVAEGETFETNEERLELLSGLGLVEKV</sequence>
<feature type="region of interest" description="Disordered" evidence="1">
    <location>
        <begin position="1"/>
        <end position="26"/>
    </location>
</feature>
<proteinExistence type="predicted"/>
<organism evidence="2 3">
    <name type="scientific">Butyrivibrio phage Idris</name>
    <dbReference type="NCBI Taxonomy" id="2696360"/>
    <lineage>
        <taxon>Viruses</taxon>
        <taxon>Duplodnaviria</taxon>
        <taxon>Heunggongvirae</taxon>
        <taxon>Uroviricota</taxon>
        <taxon>Caudoviricetes</taxon>
        <taxon>Arawnvirus</taxon>
        <taxon>Arawnvirus arawn</taxon>
    </lineage>
</organism>
<accession>A0A6B9SRQ5</accession>
<dbReference type="EMBL" id="MN882554">
    <property type="protein sequence ID" value="QHJ73819.1"/>
    <property type="molecule type" value="Genomic_DNA"/>
</dbReference>
<feature type="compositionally biased region" description="Low complexity" evidence="1">
    <location>
        <begin position="1"/>
        <end position="19"/>
    </location>
</feature>
<evidence type="ECO:0000256" key="1">
    <source>
        <dbReference type="SAM" id="MobiDB-lite"/>
    </source>
</evidence>
<reference evidence="2 3" key="1">
    <citation type="submission" date="2019-12" db="EMBL/GenBank/DDBJ databases">
        <title>The Isolation and Genome Sequencing of Six Novel Lytic Bacteriophages from the Rumen Active Against Butyrivibrio fibrisolvens.</title>
        <authorList>
            <person name="Friedersdorff J.C.A."/>
            <person name="Kingston-Smith A.H."/>
            <person name="Pachebat J.A."/>
            <person name="Rooke D."/>
            <person name="Creevey C.J."/>
        </authorList>
    </citation>
    <scope>NUCLEOTIDE SEQUENCE [LARGE SCALE GENOMIC DNA]</scope>
</reference>
<name>A0A6B9SRQ5_9CAUD</name>
<protein>
    <submittedName>
        <fullName evidence="2">Uncharacterized protein</fullName>
    </submittedName>
</protein>
<dbReference type="Proteomes" id="UP000464827">
    <property type="component" value="Segment"/>
</dbReference>
<evidence type="ECO:0000313" key="3">
    <source>
        <dbReference type="Proteomes" id="UP000464827"/>
    </source>
</evidence>